<keyword evidence="2" id="KW-0548">Nucleotidyltransferase</keyword>
<evidence type="ECO:0000256" key="2">
    <source>
        <dbReference type="ARBA" id="ARBA00022695"/>
    </source>
</evidence>
<sequence>MERSRKPKIAYVAMSADLVHPGHLNIINEAAKLGDVVVGLLTDQAIASYKRLPYMNYEQRRAIIESIKGVSRVISQEVLDYRPNLKKLKPDYVVHGDDWKTGVQQETRQQVIDTLKKWGGRLIEPQYTTNISSTALNDALKEIGTTPQMRLERFHRLLNVRPIIRGIEAHSGLSALIAEHVHVVEKGVRKEFDFFWISSLTDSTNKGKPDIEVVDLTSRLRTVADILEVTTKPIMFDGDTGGSIEHFPYTVRSLERLGVSAVVIEDKCGLKRNSLFGTAVKQELESVKKFSEKIRRGKQAQVTNNFYIIARIESLIASKGLADALKRARAYIDAGADGIMIHSKEKDAKEILVFCKEYKKFKNRAPLLVVPSTYDKITESQLEKAGVNMVIYANHLLRSAYPAMLKTAERILKHGRAHEAAKEYCMPIKEILTLIERKTNGIS</sequence>
<feature type="domain" description="Cytidyltransferase-like" evidence="5">
    <location>
        <begin position="17"/>
        <end position="136"/>
    </location>
</feature>
<dbReference type="Gene3D" id="3.20.20.60">
    <property type="entry name" value="Phosphoenolpyruvate-binding domains"/>
    <property type="match status" value="1"/>
</dbReference>
<dbReference type="PANTHER" id="PTHR43793">
    <property type="entry name" value="FAD SYNTHASE"/>
    <property type="match status" value="1"/>
</dbReference>
<evidence type="ECO:0000256" key="1">
    <source>
        <dbReference type="ARBA" id="ARBA00022679"/>
    </source>
</evidence>
<dbReference type="CDD" id="cd02170">
    <property type="entry name" value="cytidylyltransferase"/>
    <property type="match status" value="1"/>
</dbReference>
<evidence type="ECO:0000313" key="7">
    <source>
        <dbReference type="Proteomes" id="UP000178815"/>
    </source>
</evidence>
<dbReference type="NCBIfam" id="TIGR00125">
    <property type="entry name" value="cyt_tran_rel"/>
    <property type="match status" value="1"/>
</dbReference>
<evidence type="ECO:0000313" key="6">
    <source>
        <dbReference type="EMBL" id="OGG48250.1"/>
    </source>
</evidence>
<dbReference type="CDD" id="cd00377">
    <property type="entry name" value="ICL_PEPM"/>
    <property type="match status" value="1"/>
</dbReference>
<dbReference type="SUPFAM" id="SSF51621">
    <property type="entry name" value="Phosphoenolpyruvate/pyruvate domain"/>
    <property type="match status" value="1"/>
</dbReference>
<reference evidence="6 7" key="1">
    <citation type="journal article" date="2016" name="Nat. Commun.">
        <title>Thousands of microbial genomes shed light on interconnected biogeochemical processes in an aquifer system.</title>
        <authorList>
            <person name="Anantharaman K."/>
            <person name="Brown C.T."/>
            <person name="Hug L.A."/>
            <person name="Sharon I."/>
            <person name="Castelle C.J."/>
            <person name="Probst A.J."/>
            <person name="Thomas B.C."/>
            <person name="Singh A."/>
            <person name="Wilkins M.J."/>
            <person name="Karaoz U."/>
            <person name="Brodie E.L."/>
            <person name="Williams K.H."/>
            <person name="Hubbard S.S."/>
            <person name="Banfield J.F."/>
        </authorList>
    </citation>
    <scope>NUCLEOTIDE SEQUENCE [LARGE SCALE GENOMIC DNA]</scope>
</reference>
<dbReference type="Proteomes" id="UP000178815">
    <property type="component" value="Unassembled WGS sequence"/>
</dbReference>
<dbReference type="NCBIfam" id="TIGR02320">
    <property type="entry name" value="PEP_mutase"/>
    <property type="match status" value="1"/>
</dbReference>
<keyword evidence="1" id="KW-0808">Transferase</keyword>
<proteinExistence type="predicted"/>
<dbReference type="InterPro" id="IPR015813">
    <property type="entry name" value="Pyrv/PenolPyrv_kinase-like_dom"/>
</dbReference>
<dbReference type="InterPro" id="IPR014729">
    <property type="entry name" value="Rossmann-like_a/b/a_fold"/>
</dbReference>
<accession>A0A1F6CGZ9</accession>
<dbReference type="Pfam" id="PF13714">
    <property type="entry name" value="PEP_mutase"/>
    <property type="match status" value="1"/>
</dbReference>
<dbReference type="Pfam" id="PF01467">
    <property type="entry name" value="CTP_transf_like"/>
    <property type="match status" value="1"/>
</dbReference>
<evidence type="ECO:0000256" key="3">
    <source>
        <dbReference type="ARBA" id="ARBA00023235"/>
    </source>
</evidence>
<dbReference type="EC" id="5.4.2.9" evidence="4"/>
<dbReference type="PANTHER" id="PTHR43793:SF1">
    <property type="entry name" value="FAD SYNTHASE"/>
    <property type="match status" value="1"/>
</dbReference>
<keyword evidence="6" id="KW-0670">Pyruvate</keyword>
<gene>
    <name evidence="6" type="ORF">A2678_01545</name>
</gene>
<evidence type="ECO:0000259" key="5">
    <source>
        <dbReference type="Pfam" id="PF01467"/>
    </source>
</evidence>
<keyword evidence="3" id="KW-0413">Isomerase</keyword>
<dbReference type="GO" id="GO:0016779">
    <property type="term" value="F:nucleotidyltransferase activity"/>
    <property type="evidence" value="ECO:0007669"/>
    <property type="project" value="UniProtKB-KW"/>
</dbReference>
<dbReference type="GO" id="GO:0050188">
    <property type="term" value="F:phosphoenolpyruvate mutase activity"/>
    <property type="evidence" value="ECO:0007669"/>
    <property type="project" value="UniProtKB-EC"/>
</dbReference>
<dbReference type="EMBL" id="MFKU01000016">
    <property type="protein sequence ID" value="OGG48250.1"/>
    <property type="molecule type" value="Genomic_DNA"/>
</dbReference>
<name>A0A1F6CGZ9_9BACT</name>
<comment type="caution">
    <text evidence="6">The sequence shown here is derived from an EMBL/GenBank/DDBJ whole genome shotgun (WGS) entry which is preliminary data.</text>
</comment>
<dbReference type="InterPro" id="IPR040442">
    <property type="entry name" value="Pyrv_kinase-like_dom_sf"/>
</dbReference>
<dbReference type="InterPro" id="IPR039556">
    <property type="entry name" value="ICL/PEPM"/>
</dbReference>
<dbReference type="AlphaFoldDB" id="A0A1F6CGZ9"/>
<dbReference type="InterPro" id="IPR012698">
    <property type="entry name" value="PEnolPyrv_PMutase_core"/>
</dbReference>
<dbReference type="InterPro" id="IPR004821">
    <property type="entry name" value="Cyt_trans-like"/>
</dbReference>
<organism evidence="6 7">
    <name type="scientific">Candidatus Kaiserbacteria bacterium RIFCSPHIGHO2_01_FULL_53_31</name>
    <dbReference type="NCBI Taxonomy" id="1798481"/>
    <lineage>
        <taxon>Bacteria</taxon>
        <taxon>Candidatus Kaiseribacteriota</taxon>
    </lineage>
</organism>
<dbReference type="Gene3D" id="3.40.50.620">
    <property type="entry name" value="HUPs"/>
    <property type="match status" value="1"/>
</dbReference>
<dbReference type="STRING" id="1798481.A2678_01545"/>
<dbReference type="InterPro" id="IPR050385">
    <property type="entry name" value="Archaeal_FAD_synthase"/>
</dbReference>
<protein>
    <recommendedName>
        <fullName evidence="4">phosphoenolpyruvate mutase</fullName>
        <ecNumber evidence="4">5.4.2.9</ecNumber>
    </recommendedName>
</protein>
<evidence type="ECO:0000256" key="4">
    <source>
        <dbReference type="ARBA" id="ARBA00024063"/>
    </source>
</evidence>
<dbReference type="SUPFAM" id="SSF52374">
    <property type="entry name" value="Nucleotidylyl transferase"/>
    <property type="match status" value="1"/>
</dbReference>